<dbReference type="OrthoDB" id="9812890at2"/>
<dbReference type="eggNOG" id="COG5007">
    <property type="taxonomic scope" value="Bacteria"/>
</dbReference>
<dbReference type="STRING" id="377629.TERTU_1513"/>
<keyword evidence="4" id="KW-1185">Reference proteome</keyword>
<proteinExistence type="inferred from homology"/>
<dbReference type="Proteomes" id="UP000009080">
    <property type="component" value="Chromosome"/>
</dbReference>
<sequence>MEKQEIIDLVKVAMPDAAVEPEGADCSFTLNVVSQAFKGEKLLARQQKVLKVFTDQLQSGALHSLSVRAYTPEEWEKILANQKSVQIEM</sequence>
<dbReference type="InterPro" id="IPR002634">
    <property type="entry name" value="BolA"/>
</dbReference>
<accession>C5BT88</accession>
<gene>
    <name evidence="3" type="ordered locus">TERTU_1513</name>
</gene>
<dbReference type="Gene3D" id="3.30.300.90">
    <property type="entry name" value="BolA-like"/>
    <property type="match status" value="1"/>
</dbReference>
<dbReference type="RefSeq" id="WP_015820517.1">
    <property type="nucleotide sequence ID" value="NC_012997.1"/>
</dbReference>
<name>C5BT88_TERTT</name>
<comment type="similarity">
    <text evidence="1 2">Belongs to the BolA/IbaG family.</text>
</comment>
<dbReference type="SUPFAM" id="SSF82657">
    <property type="entry name" value="BolA-like"/>
    <property type="match status" value="1"/>
</dbReference>
<dbReference type="PANTHER" id="PTHR46229:SF2">
    <property type="entry name" value="BOLA-LIKE PROTEIN 1"/>
    <property type="match status" value="1"/>
</dbReference>
<dbReference type="KEGG" id="ttu:TERTU_1513"/>
<dbReference type="AlphaFoldDB" id="C5BT88"/>
<dbReference type="HOGENOM" id="CLU_109462_4_1_6"/>
<dbReference type="Pfam" id="PF01722">
    <property type="entry name" value="BolA"/>
    <property type="match status" value="1"/>
</dbReference>
<dbReference type="InterPro" id="IPR036065">
    <property type="entry name" value="BolA-like_sf"/>
</dbReference>
<protein>
    <submittedName>
        <fullName evidence="3">BolA family protein</fullName>
    </submittedName>
</protein>
<dbReference type="PANTHER" id="PTHR46229">
    <property type="entry name" value="BOLA TRANSCRIPTION REGULATOR"/>
    <property type="match status" value="1"/>
</dbReference>
<evidence type="ECO:0000256" key="2">
    <source>
        <dbReference type="RuleBase" id="RU003860"/>
    </source>
</evidence>
<evidence type="ECO:0000313" key="4">
    <source>
        <dbReference type="Proteomes" id="UP000009080"/>
    </source>
</evidence>
<dbReference type="EMBL" id="CP001614">
    <property type="protein sequence ID" value="ACR14402.1"/>
    <property type="molecule type" value="Genomic_DNA"/>
</dbReference>
<reference evidence="3 4" key="1">
    <citation type="journal article" date="2009" name="PLoS ONE">
        <title>The complete genome of Teredinibacter turnerae T7901: an intracellular endosymbiont of marine wood-boring bivalves (shipworms).</title>
        <authorList>
            <person name="Yang J.C."/>
            <person name="Madupu R."/>
            <person name="Durkin A.S."/>
            <person name="Ekborg N.A."/>
            <person name="Pedamallu C.S."/>
            <person name="Hostetler J.B."/>
            <person name="Radune D."/>
            <person name="Toms B.S."/>
            <person name="Henrissat B."/>
            <person name="Coutinho P.M."/>
            <person name="Schwarz S."/>
            <person name="Field L."/>
            <person name="Trindade-Silva A.E."/>
            <person name="Soares C.A.G."/>
            <person name="Elshahawi S."/>
            <person name="Hanora A."/>
            <person name="Schmidt E.W."/>
            <person name="Haygood M.G."/>
            <person name="Posfai J."/>
            <person name="Benner J."/>
            <person name="Madinger C."/>
            <person name="Nove J."/>
            <person name="Anton B."/>
            <person name="Chaudhary K."/>
            <person name="Foster J."/>
            <person name="Holman A."/>
            <person name="Kumar S."/>
            <person name="Lessard P.A."/>
            <person name="Luyten Y.A."/>
            <person name="Slatko B."/>
            <person name="Wood N."/>
            <person name="Wu B."/>
            <person name="Teplitski M."/>
            <person name="Mougous J.D."/>
            <person name="Ward N."/>
            <person name="Eisen J.A."/>
            <person name="Badger J.H."/>
            <person name="Distel D.L."/>
        </authorList>
    </citation>
    <scope>NUCLEOTIDE SEQUENCE [LARGE SCALE GENOMIC DNA]</scope>
    <source>
        <strain evidence="4">ATCC 39867 / T7901</strain>
    </source>
</reference>
<evidence type="ECO:0000256" key="1">
    <source>
        <dbReference type="ARBA" id="ARBA00005578"/>
    </source>
</evidence>
<organism evidence="3 4">
    <name type="scientific">Teredinibacter turnerae (strain ATCC 39867 / T7901)</name>
    <dbReference type="NCBI Taxonomy" id="377629"/>
    <lineage>
        <taxon>Bacteria</taxon>
        <taxon>Pseudomonadati</taxon>
        <taxon>Pseudomonadota</taxon>
        <taxon>Gammaproteobacteria</taxon>
        <taxon>Cellvibrionales</taxon>
        <taxon>Cellvibrionaceae</taxon>
        <taxon>Teredinibacter</taxon>
    </lineage>
</organism>
<dbReference type="InterPro" id="IPR050961">
    <property type="entry name" value="BolA/IbaG_stress_morph_reg"/>
</dbReference>
<evidence type="ECO:0000313" key="3">
    <source>
        <dbReference type="EMBL" id="ACR14402.1"/>
    </source>
</evidence>